<dbReference type="AlphaFoldDB" id="A0AAW2YKG7"/>
<evidence type="ECO:0000256" key="1">
    <source>
        <dbReference type="ARBA" id="ARBA00022723"/>
    </source>
</evidence>
<keyword evidence="1" id="KW-0479">Metal-binding</keyword>
<evidence type="ECO:0000256" key="2">
    <source>
        <dbReference type="ARBA" id="ARBA00022771"/>
    </source>
</evidence>
<name>A0AAW2YKG7_9EUKA</name>
<protein>
    <submittedName>
        <fullName evidence="6">Usp19</fullName>
    </submittedName>
</protein>
<gene>
    <name evidence="6" type="ORF">AKO1_005538</name>
</gene>
<dbReference type="InterPro" id="IPR002893">
    <property type="entry name" value="Znf_MYND"/>
</dbReference>
<keyword evidence="3" id="KW-0862">Zinc</keyword>
<proteinExistence type="predicted"/>
<comment type="caution">
    <text evidence="6">The sequence shown here is derived from an EMBL/GenBank/DDBJ whole genome shotgun (WGS) entry which is preliminary data.</text>
</comment>
<dbReference type="Proteomes" id="UP001431209">
    <property type="component" value="Unassembled WGS sequence"/>
</dbReference>
<dbReference type="PROSITE" id="PS01360">
    <property type="entry name" value="ZF_MYND_1"/>
    <property type="match status" value="1"/>
</dbReference>
<dbReference type="Gene3D" id="6.10.140.2220">
    <property type="match status" value="1"/>
</dbReference>
<accession>A0AAW2YKG7</accession>
<sequence length="269" mass="30808">MENTQPITVDAKKFIFAMALLQRPNTKECATCKTYNVGKENNLKFCAGCRSVCYCTTECQKSHWNIHKTTCKIVTAFKKAIALPEEQKFSLLTNLIDNTTFVIKNGEKQIKVRPVYGVIKSKEEKRISIDFLVPTPMRDGSVEDYPIYIRTGDKDYKNMKDKDDLVVTESHMNFKFSYPLRNKKEYYFRFESPDGFTKGDIVLMLCKMYKVVYAVDDASSFIDTTNSETEMMSGMFSNGYYGIWGHGIEDLSMDSIDCEGEVWGMSISS</sequence>
<keyword evidence="7" id="KW-1185">Reference proteome</keyword>
<evidence type="ECO:0000256" key="3">
    <source>
        <dbReference type="ARBA" id="ARBA00022833"/>
    </source>
</evidence>
<feature type="non-terminal residue" evidence="6">
    <location>
        <position position="269"/>
    </location>
</feature>
<dbReference type="Pfam" id="PF01753">
    <property type="entry name" value="zf-MYND"/>
    <property type="match status" value="1"/>
</dbReference>
<reference evidence="6 7" key="1">
    <citation type="submission" date="2024-03" db="EMBL/GenBank/DDBJ databases">
        <title>The Acrasis kona genome and developmental transcriptomes reveal deep origins of eukaryotic multicellular pathways.</title>
        <authorList>
            <person name="Sheikh S."/>
            <person name="Fu C.-J."/>
            <person name="Brown M.W."/>
            <person name="Baldauf S.L."/>
        </authorList>
    </citation>
    <scope>NUCLEOTIDE SEQUENCE [LARGE SCALE GENOMIC DNA]</scope>
    <source>
        <strain evidence="6 7">ATCC MYA-3509</strain>
    </source>
</reference>
<evidence type="ECO:0000259" key="5">
    <source>
        <dbReference type="PROSITE" id="PS50865"/>
    </source>
</evidence>
<dbReference type="EMBL" id="JAOPGA020000204">
    <property type="protein sequence ID" value="KAL0477619.1"/>
    <property type="molecule type" value="Genomic_DNA"/>
</dbReference>
<feature type="domain" description="MYND-type" evidence="5">
    <location>
        <begin position="29"/>
        <end position="71"/>
    </location>
</feature>
<evidence type="ECO:0000313" key="7">
    <source>
        <dbReference type="Proteomes" id="UP001431209"/>
    </source>
</evidence>
<keyword evidence="2 4" id="KW-0863">Zinc-finger</keyword>
<evidence type="ECO:0000313" key="6">
    <source>
        <dbReference type="EMBL" id="KAL0477619.1"/>
    </source>
</evidence>
<organism evidence="6 7">
    <name type="scientific">Acrasis kona</name>
    <dbReference type="NCBI Taxonomy" id="1008807"/>
    <lineage>
        <taxon>Eukaryota</taxon>
        <taxon>Discoba</taxon>
        <taxon>Heterolobosea</taxon>
        <taxon>Tetramitia</taxon>
        <taxon>Eutetramitia</taxon>
        <taxon>Acrasidae</taxon>
        <taxon>Acrasis</taxon>
    </lineage>
</organism>
<evidence type="ECO:0000256" key="4">
    <source>
        <dbReference type="PROSITE-ProRule" id="PRU00134"/>
    </source>
</evidence>
<dbReference type="SUPFAM" id="SSF144232">
    <property type="entry name" value="HIT/MYND zinc finger-like"/>
    <property type="match status" value="1"/>
</dbReference>
<dbReference type="GO" id="GO:0008270">
    <property type="term" value="F:zinc ion binding"/>
    <property type="evidence" value="ECO:0007669"/>
    <property type="project" value="UniProtKB-KW"/>
</dbReference>
<dbReference type="PROSITE" id="PS50865">
    <property type="entry name" value="ZF_MYND_2"/>
    <property type="match status" value="1"/>
</dbReference>